<dbReference type="EMBL" id="SMKQ01000005">
    <property type="protein sequence ID" value="TDD55828.1"/>
    <property type="molecule type" value="Genomic_DNA"/>
</dbReference>
<dbReference type="AlphaFoldDB" id="A0A4R4ZBQ6"/>
<protein>
    <submittedName>
        <fullName evidence="1">Uncharacterized protein</fullName>
    </submittedName>
</protein>
<name>A0A4R4ZBQ6_9ACTN</name>
<dbReference type="Proteomes" id="UP000295302">
    <property type="component" value="Unassembled WGS sequence"/>
</dbReference>
<comment type="caution">
    <text evidence="1">The sequence shown here is derived from an EMBL/GenBank/DDBJ whole genome shotgun (WGS) entry which is preliminary data.</text>
</comment>
<sequence length="175" mass="18601">MTTDAHLECGFFTQGCRQGVPWPVGPLLITIHSGVRELEADLRYHVTGHTGAGRGGSDANTTAALDSIVRLVHGVDDDTARDARGPLGRWIEQTRQVRDIGESEKWIPIHVPRGQLPPECLYRGTYSLRVAQESGRHIGVGPSSSAARTASSQAISISSVRSSSGGFAAMAATRG</sequence>
<keyword evidence="2" id="KW-1185">Reference proteome</keyword>
<evidence type="ECO:0000313" key="2">
    <source>
        <dbReference type="Proteomes" id="UP000295302"/>
    </source>
</evidence>
<dbReference type="OrthoDB" id="3526460at2"/>
<reference evidence="1 2" key="1">
    <citation type="submission" date="2019-03" db="EMBL/GenBank/DDBJ databases">
        <title>Draft genome sequences of novel Actinobacteria.</title>
        <authorList>
            <person name="Sahin N."/>
            <person name="Ay H."/>
            <person name="Saygin H."/>
        </authorList>
    </citation>
    <scope>NUCLEOTIDE SEQUENCE [LARGE SCALE GENOMIC DNA]</scope>
    <source>
        <strain evidence="1 2">CH32</strain>
    </source>
</reference>
<evidence type="ECO:0000313" key="1">
    <source>
        <dbReference type="EMBL" id="TDD55828.1"/>
    </source>
</evidence>
<proteinExistence type="predicted"/>
<organism evidence="1 2">
    <name type="scientific">Nonomuraea terrae</name>
    <dbReference type="NCBI Taxonomy" id="2530383"/>
    <lineage>
        <taxon>Bacteria</taxon>
        <taxon>Bacillati</taxon>
        <taxon>Actinomycetota</taxon>
        <taxon>Actinomycetes</taxon>
        <taxon>Streptosporangiales</taxon>
        <taxon>Streptosporangiaceae</taxon>
        <taxon>Nonomuraea</taxon>
    </lineage>
</organism>
<accession>A0A4R4ZBQ6</accession>
<dbReference type="RefSeq" id="WP_132608820.1">
    <property type="nucleotide sequence ID" value="NZ_SMKQ01000005.1"/>
</dbReference>
<gene>
    <name evidence="1" type="ORF">E1286_03540</name>
</gene>